<evidence type="ECO:0000313" key="4">
    <source>
        <dbReference type="Proteomes" id="UP000683291"/>
    </source>
</evidence>
<dbReference type="RefSeq" id="WP_212705737.1">
    <property type="nucleotide sequence ID" value="NZ_CP073581.1"/>
</dbReference>
<dbReference type="GO" id="GO:0006313">
    <property type="term" value="P:DNA transposition"/>
    <property type="evidence" value="ECO:0007669"/>
    <property type="project" value="InterPro"/>
</dbReference>
<dbReference type="InterPro" id="IPR025161">
    <property type="entry name" value="IS402-like_dom"/>
</dbReference>
<gene>
    <name evidence="3" type="ORF">KDD17_06085</name>
</gene>
<dbReference type="Pfam" id="PF01609">
    <property type="entry name" value="DDE_Tnp_1"/>
    <property type="match status" value="1"/>
</dbReference>
<evidence type="ECO:0000259" key="1">
    <source>
        <dbReference type="Pfam" id="PF01609"/>
    </source>
</evidence>
<dbReference type="Pfam" id="PF13340">
    <property type="entry name" value="DUF4096"/>
    <property type="match status" value="1"/>
</dbReference>
<name>A0A975JFK4_9RHOB</name>
<dbReference type="GO" id="GO:0004803">
    <property type="term" value="F:transposase activity"/>
    <property type="evidence" value="ECO:0007669"/>
    <property type="project" value="InterPro"/>
</dbReference>
<dbReference type="KEGG" id="sual:KDD17_06085"/>
<proteinExistence type="predicted"/>
<dbReference type="AlphaFoldDB" id="A0A975JFK4"/>
<dbReference type="EMBL" id="CP073581">
    <property type="protein sequence ID" value="QUJ77543.1"/>
    <property type="molecule type" value="Genomic_DNA"/>
</dbReference>
<sequence>MSRRTLTDTQWARIEPLVPGKRGDRGRTALDNRLFLDAILWLARTASPWRDLPPELGNWRTAHCRFRRWTLAGVWESLFKALSAEPDFEYVLVDATICKAHADASGGKRGAQAHAIGRSKGGLTTKIHAAVDALGLPIRFTITPGQWGDCPQARGLIEGLAGVGHVFADAAYDADYLRRFITDELGATAQIKQNPTRSSRQSIDWALYKERHLVECFFRRIKRFRRIALRCEKTSSSFAAFVSLGCAMVWLA</sequence>
<feature type="domain" description="Transposase IS4-like" evidence="1">
    <location>
        <begin position="91"/>
        <end position="249"/>
    </location>
</feature>
<feature type="domain" description="Insertion element IS402-like" evidence="2">
    <location>
        <begin position="6"/>
        <end position="79"/>
    </location>
</feature>
<dbReference type="NCBIfam" id="NF033580">
    <property type="entry name" value="transpos_IS5_3"/>
    <property type="match status" value="1"/>
</dbReference>
<dbReference type="Proteomes" id="UP000683291">
    <property type="component" value="Chromosome 1"/>
</dbReference>
<evidence type="ECO:0000313" key="3">
    <source>
        <dbReference type="EMBL" id="QUJ77543.1"/>
    </source>
</evidence>
<dbReference type="PANTHER" id="PTHR30007:SF1">
    <property type="entry name" value="BLR1914 PROTEIN"/>
    <property type="match status" value="1"/>
</dbReference>
<dbReference type="InterPro" id="IPR002559">
    <property type="entry name" value="Transposase_11"/>
</dbReference>
<accession>A0A975JFK4</accession>
<dbReference type="GO" id="GO:0003677">
    <property type="term" value="F:DNA binding"/>
    <property type="evidence" value="ECO:0007669"/>
    <property type="project" value="InterPro"/>
</dbReference>
<organism evidence="3 4">
    <name type="scientific">Sulfitobacter albidus</name>
    <dbReference type="NCBI Taxonomy" id="2829501"/>
    <lineage>
        <taxon>Bacteria</taxon>
        <taxon>Pseudomonadati</taxon>
        <taxon>Pseudomonadota</taxon>
        <taxon>Alphaproteobacteria</taxon>
        <taxon>Rhodobacterales</taxon>
        <taxon>Roseobacteraceae</taxon>
        <taxon>Sulfitobacter</taxon>
    </lineage>
</organism>
<keyword evidence="4" id="KW-1185">Reference proteome</keyword>
<protein>
    <submittedName>
        <fullName evidence="3">IS5 family transposase</fullName>
    </submittedName>
</protein>
<evidence type="ECO:0000259" key="2">
    <source>
        <dbReference type="Pfam" id="PF13340"/>
    </source>
</evidence>
<reference evidence="3" key="1">
    <citation type="submission" date="2021-04" db="EMBL/GenBank/DDBJ databases">
        <title>Complete genome sequence for Sulfitobacter sp. strain JK7-1.</title>
        <authorList>
            <person name="Park S.-J."/>
        </authorList>
    </citation>
    <scope>NUCLEOTIDE SEQUENCE</scope>
    <source>
        <strain evidence="3">JK7-1</strain>
    </source>
</reference>
<dbReference type="PANTHER" id="PTHR30007">
    <property type="entry name" value="PHP DOMAIN PROTEIN"/>
    <property type="match status" value="1"/>
</dbReference>